<feature type="domain" description="T6SS Phospholipase effector Tle1-like catalytic" evidence="2">
    <location>
        <begin position="3"/>
        <end position="293"/>
    </location>
</feature>
<dbReference type="PANTHER" id="PTHR33840">
    <property type="match status" value="1"/>
</dbReference>
<proteinExistence type="predicted"/>
<reference evidence="3" key="1">
    <citation type="submission" date="2023-07" db="EMBL/GenBank/DDBJ databases">
        <title>Brevundimonas soil sp. nov., isolated from the soil of chemical plant.</title>
        <authorList>
            <person name="Wu N."/>
        </authorList>
    </citation>
    <scope>NUCLEOTIDE SEQUENCE</scope>
    <source>
        <strain evidence="3">XZ-24</strain>
    </source>
</reference>
<dbReference type="PANTHER" id="PTHR33840:SF1">
    <property type="entry name" value="TLE1 PHOSPHOLIPASE DOMAIN-CONTAINING PROTEIN"/>
    <property type="match status" value="1"/>
</dbReference>
<evidence type="ECO:0000313" key="3">
    <source>
        <dbReference type="EMBL" id="MDO1560101.1"/>
    </source>
</evidence>
<dbReference type="Proteomes" id="UP001169063">
    <property type="component" value="Unassembled WGS sequence"/>
</dbReference>
<dbReference type="Pfam" id="PF09994">
    <property type="entry name" value="T6SS_Tle1-like_cat"/>
    <property type="match status" value="1"/>
</dbReference>
<accession>A0ABT8SNZ4</accession>
<gene>
    <name evidence="3" type="ORF">Q0812_11755</name>
</gene>
<dbReference type="InterPro" id="IPR018712">
    <property type="entry name" value="Tle1-like_cat"/>
</dbReference>
<organism evidence="3 4">
    <name type="scientific">Peiella sedimenti</name>
    <dbReference type="NCBI Taxonomy" id="3061083"/>
    <lineage>
        <taxon>Bacteria</taxon>
        <taxon>Pseudomonadati</taxon>
        <taxon>Pseudomonadota</taxon>
        <taxon>Alphaproteobacteria</taxon>
        <taxon>Caulobacterales</taxon>
        <taxon>Caulobacteraceae</taxon>
        <taxon>Peiella</taxon>
    </lineage>
</organism>
<evidence type="ECO:0000313" key="4">
    <source>
        <dbReference type="Proteomes" id="UP001169063"/>
    </source>
</evidence>
<comment type="caution">
    <text evidence="3">The sequence shown here is derived from an EMBL/GenBank/DDBJ whole genome shotgun (WGS) entry which is preliminary data.</text>
</comment>
<feature type="region of interest" description="Disordered" evidence="1">
    <location>
        <begin position="253"/>
        <end position="276"/>
    </location>
</feature>
<evidence type="ECO:0000256" key="1">
    <source>
        <dbReference type="SAM" id="MobiDB-lite"/>
    </source>
</evidence>
<keyword evidence="4" id="KW-1185">Reference proteome</keyword>
<dbReference type="EMBL" id="JAUKTR010000005">
    <property type="protein sequence ID" value="MDO1560101.1"/>
    <property type="molecule type" value="Genomic_DNA"/>
</dbReference>
<dbReference type="RefSeq" id="WP_302110531.1">
    <property type="nucleotide sequence ID" value="NZ_JAUKTR010000005.1"/>
</dbReference>
<sequence>MMKRLVFCFDGTGNTLDRPHPTNVAITAAGVKNTAKGGVAQIVYYDEGVGTGTWRDKMVGGATGKGLYERVVEGYKALVFNYEPGDEIFIFGFSRGAYTARSFAGLIQHVGIVNSCYADKIHVAASLYERREKKDAIEELDEINRFRAQFAPDVCASEQDRAWRLKNGGAAGADKLPIVGIKYIGVWDTVKTLGDPMLGDDDGDGEYDAAEFHDHRLHPSVEAARHAVAIDERRKKFDVTLWDNVDELNEKRGASINDSDRPYQQQWFPGDHGSVGGGGEIRGLSDEALEWVWEGAKKQGLALDASSYSKIWGIRPDVLAPTVNTAEKKWDIASVVMRNLPKHDRRGPTAMHEVSTAAIVRWAAPEGSDRPLWRPKPLEDIRAQMDRAAASYLPWEFVARGGYEPAELPPAVDGQGNPLRRYVVPAGSTLAEIAENQLGNRARADEILALNRTTILDSDRYYAGQIVNLPEA</sequence>
<name>A0ABT8SNZ4_9CAUL</name>
<evidence type="ECO:0000259" key="2">
    <source>
        <dbReference type="Pfam" id="PF09994"/>
    </source>
</evidence>
<protein>
    <submittedName>
        <fullName evidence="3">DUF2235 domain-containing protein</fullName>
    </submittedName>
</protein>